<dbReference type="GO" id="GO:0047570">
    <property type="term" value="F:3-oxoadipate enol-lactonase activity"/>
    <property type="evidence" value="ECO:0007669"/>
    <property type="project" value="InterPro"/>
</dbReference>
<dbReference type="OrthoDB" id="9780932at2"/>
<proteinExistence type="predicted"/>
<evidence type="ECO:0000259" key="1">
    <source>
        <dbReference type="Pfam" id="PF00561"/>
    </source>
</evidence>
<dbReference type="InterPro" id="IPR050471">
    <property type="entry name" value="AB_hydrolase"/>
</dbReference>
<feature type="domain" description="AB hydrolase-1" evidence="1">
    <location>
        <begin position="33"/>
        <end position="246"/>
    </location>
</feature>
<sequence length="259" mass="29260">MPIVALQQSDIHYKFDDFDKKETIVFSNSLGCDISMWDENIEPLKSHFNVLRYDTRGHGKSSINQDKVSIKDLAEDVIELLDHLRLDRVIFCGLSMGGLIGQYLGIHFPDRFSKIIMSNSAAKIGTAEGWNSRIKQVDEFGLSSILKGTAERWFSDNYRSKNPENVNQILEIFASNSLRGYTACCAAVRDADFREDLQQINVPTLIICGTKDSVTTVTDGNFMQNKIPFAKQVSLVAAHLSNKEHPEEFSTYIIHFSEQ</sequence>
<dbReference type="PANTHER" id="PTHR43433">
    <property type="entry name" value="HYDROLASE, ALPHA/BETA FOLD FAMILY PROTEIN"/>
    <property type="match status" value="1"/>
</dbReference>
<accession>A0A1H5YHX7</accession>
<dbReference type="Proteomes" id="UP000236731">
    <property type="component" value="Unassembled WGS sequence"/>
</dbReference>
<dbReference type="Gene3D" id="3.40.50.1820">
    <property type="entry name" value="alpha/beta hydrolase"/>
    <property type="match status" value="1"/>
</dbReference>
<dbReference type="InterPro" id="IPR026968">
    <property type="entry name" value="PcaD/CatD"/>
</dbReference>
<gene>
    <name evidence="2" type="ORF">SAMN05421877_10611</name>
</gene>
<evidence type="ECO:0000313" key="2">
    <source>
        <dbReference type="EMBL" id="SEG23749.1"/>
    </source>
</evidence>
<dbReference type="SUPFAM" id="SSF53474">
    <property type="entry name" value="alpha/beta-Hydrolases"/>
    <property type="match status" value="1"/>
</dbReference>
<dbReference type="AlphaFoldDB" id="A0A1H5YHX7"/>
<organism evidence="2 3">
    <name type="scientific">Sphingobacterium lactis</name>
    <dbReference type="NCBI Taxonomy" id="797291"/>
    <lineage>
        <taxon>Bacteria</taxon>
        <taxon>Pseudomonadati</taxon>
        <taxon>Bacteroidota</taxon>
        <taxon>Sphingobacteriia</taxon>
        <taxon>Sphingobacteriales</taxon>
        <taxon>Sphingobacteriaceae</taxon>
        <taxon>Sphingobacterium</taxon>
    </lineage>
</organism>
<protein>
    <submittedName>
        <fullName evidence="2">3-oxoadipate enol-lactonase/3-oxoadipate enol-lactonase / 4-carboxymuconolactone decarboxylase</fullName>
    </submittedName>
</protein>
<keyword evidence="3" id="KW-1185">Reference proteome</keyword>
<dbReference type="InterPro" id="IPR000073">
    <property type="entry name" value="AB_hydrolase_1"/>
</dbReference>
<dbReference type="GO" id="GO:0042952">
    <property type="term" value="P:beta-ketoadipate pathway"/>
    <property type="evidence" value="ECO:0007669"/>
    <property type="project" value="InterPro"/>
</dbReference>
<reference evidence="3" key="1">
    <citation type="submission" date="2016-10" db="EMBL/GenBank/DDBJ databases">
        <authorList>
            <person name="Varghese N."/>
            <person name="Submissions S."/>
        </authorList>
    </citation>
    <scope>NUCLEOTIDE SEQUENCE [LARGE SCALE GENOMIC DNA]</scope>
    <source>
        <strain evidence="3">DSM 22361</strain>
    </source>
</reference>
<dbReference type="Pfam" id="PF00561">
    <property type="entry name" value="Abhydrolase_1"/>
    <property type="match status" value="1"/>
</dbReference>
<dbReference type="InterPro" id="IPR029058">
    <property type="entry name" value="AB_hydrolase_fold"/>
</dbReference>
<evidence type="ECO:0000313" key="3">
    <source>
        <dbReference type="Proteomes" id="UP000236731"/>
    </source>
</evidence>
<dbReference type="RefSeq" id="WP_103906201.1">
    <property type="nucleotide sequence ID" value="NZ_CP049246.1"/>
</dbReference>
<dbReference type="PRINTS" id="PR00111">
    <property type="entry name" value="ABHYDROLASE"/>
</dbReference>
<dbReference type="PANTHER" id="PTHR43433:SF1">
    <property type="entry name" value="BLL5160 PROTEIN"/>
    <property type="match status" value="1"/>
</dbReference>
<dbReference type="EMBL" id="FNUT01000006">
    <property type="protein sequence ID" value="SEG23749.1"/>
    <property type="molecule type" value="Genomic_DNA"/>
</dbReference>
<name>A0A1H5YHX7_9SPHI</name>
<dbReference type="NCBIfam" id="TIGR02427">
    <property type="entry name" value="protocat_pcaD"/>
    <property type="match status" value="1"/>
</dbReference>